<keyword evidence="5 6" id="KW-0687">Ribonucleoprotein</keyword>
<dbReference type="Gene3D" id="2.40.50.140">
    <property type="entry name" value="Nucleic acid-binding proteins"/>
    <property type="match status" value="1"/>
</dbReference>
<proteinExistence type="inferred from homology"/>
<dbReference type="PANTHER" id="PTHR10744:SF1">
    <property type="entry name" value="SMALL RIBOSOMAL SUBUNIT PROTEIN US17M"/>
    <property type="match status" value="1"/>
</dbReference>
<comment type="subunit">
    <text evidence="6">Part of the 30S ribosomal subunit.</text>
</comment>
<dbReference type="GO" id="GO:0003735">
    <property type="term" value="F:structural constituent of ribosome"/>
    <property type="evidence" value="ECO:0007669"/>
    <property type="project" value="UniProtKB-UniRule"/>
</dbReference>
<protein>
    <recommendedName>
        <fullName evidence="6">Small ribosomal subunit protein uS17</fullName>
    </recommendedName>
</protein>
<dbReference type="Pfam" id="PF00366">
    <property type="entry name" value="Ribosomal_S17"/>
    <property type="match status" value="1"/>
</dbReference>
<evidence type="ECO:0000313" key="9">
    <source>
        <dbReference type="EMBL" id="AUX37203.1"/>
    </source>
</evidence>
<dbReference type="InterPro" id="IPR019984">
    <property type="entry name" value="Ribosomal_uS17_bact/chlr"/>
</dbReference>
<dbReference type="InterPro" id="IPR012340">
    <property type="entry name" value="NA-bd_OB-fold"/>
</dbReference>
<dbReference type="SUPFAM" id="SSF50249">
    <property type="entry name" value="Nucleic acid-binding proteins"/>
    <property type="match status" value="1"/>
</dbReference>
<keyword evidence="4 6" id="KW-0689">Ribosomal protein</keyword>
<dbReference type="InterPro" id="IPR000266">
    <property type="entry name" value="Ribosomal_uS17"/>
</dbReference>
<reference evidence="9 10" key="1">
    <citation type="submission" date="2015-09" db="EMBL/GenBank/DDBJ databases">
        <title>Sorangium comparison.</title>
        <authorList>
            <person name="Zaburannyi N."/>
            <person name="Bunk B."/>
            <person name="Overmann J."/>
            <person name="Mueller R."/>
        </authorList>
    </citation>
    <scope>NUCLEOTIDE SEQUENCE [LARGE SCALE GENOMIC DNA]</scope>
    <source>
        <strain evidence="9 10">So ce836</strain>
    </source>
</reference>
<dbReference type="GO" id="GO:0019843">
    <property type="term" value="F:rRNA binding"/>
    <property type="evidence" value="ECO:0007669"/>
    <property type="project" value="UniProtKB-UniRule"/>
</dbReference>
<evidence type="ECO:0000256" key="2">
    <source>
        <dbReference type="ARBA" id="ARBA00022730"/>
    </source>
</evidence>
<dbReference type="InterPro" id="IPR019979">
    <property type="entry name" value="Ribosomal_uS17_CS"/>
</dbReference>
<evidence type="ECO:0000313" key="10">
    <source>
        <dbReference type="Proteomes" id="UP000295497"/>
    </source>
</evidence>
<organism evidence="9 10">
    <name type="scientific">Sorangium cellulosum</name>
    <name type="common">Polyangium cellulosum</name>
    <dbReference type="NCBI Taxonomy" id="56"/>
    <lineage>
        <taxon>Bacteria</taxon>
        <taxon>Pseudomonadati</taxon>
        <taxon>Myxococcota</taxon>
        <taxon>Polyangia</taxon>
        <taxon>Polyangiales</taxon>
        <taxon>Polyangiaceae</taxon>
        <taxon>Sorangium</taxon>
    </lineage>
</organism>
<feature type="compositionally biased region" description="Low complexity" evidence="8">
    <location>
        <begin position="10"/>
        <end position="28"/>
    </location>
</feature>
<evidence type="ECO:0000256" key="4">
    <source>
        <dbReference type="ARBA" id="ARBA00022980"/>
    </source>
</evidence>
<comment type="similarity">
    <text evidence="1 6 7">Belongs to the universal ribosomal protein uS17 family.</text>
</comment>
<keyword evidence="3 6" id="KW-0694">RNA-binding</keyword>
<dbReference type="CDD" id="cd00364">
    <property type="entry name" value="Ribosomal_uS17"/>
    <property type="match status" value="1"/>
</dbReference>
<dbReference type="Proteomes" id="UP000295497">
    <property type="component" value="Chromosome"/>
</dbReference>
<dbReference type="GO" id="GO:0022627">
    <property type="term" value="C:cytosolic small ribosomal subunit"/>
    <property type="evidence" value="ECO:0007669"/>
    <property type="project" value="UniProtKB-UniRule"/>
</dbReference>
<name>A0A4P2R5B5_SORCE</name>
<keyword evidence="2 6" id="KW-0699">rRNA-binding</keyword>
<dbReference type="AlphaFoldDB" id="A0A4P2R5B5"/>
<evidence type="ECO:0000256" key="7">
    <source>
        <dbReference type="RuleBase" id="RU003872"/>
    </source>
</evidence>
<dbReference type="GO" id="GO:0006412">
    <property type="term" value="P:translation"/>
    <property type="evidence" value="ECO:0007669"/>
    <property type="project" value="UniProtKB-UniRule"/>
</dbReference>
<evidence type="ECO:0000256" key="1">
    <source>
        <dbReference type="ARBA" id="ARBA00010254"/>
    </source>
</evidence>
<dbReference type="PROSITE" id="PS00056">
    <property type="entry name" value="RIBOSOMAL_S17"/>
    <property type="match status" value="1"/>
</dbReference>
<evidence type="ECO:0000256" key="3">
    <source>
        <dbReference type="ARBA" id="ARBA00022884"/>
    </source>
</evidence>
<evidence type="ECO:0000256" key="5">
    <source>
        <dbReference type="ARBA" id="ARBA00023274"/>
    </source>
</evidence>
<dbReference type="EMBL" id="CP012672">
    <property type="protein sequence ID" value="AUX37203.1"/>
    <property type="molecule type" value="Genomic_DNA"/>
</dbReference>
<dbReference type="NCBIfam" id="TIGR03635">
    <property type="entry name" value="uS17_bact"/>
    <property type="match status" value="1"/>
</dbReference>
<dbReference type="PRINTS" id="PR00973">
    <property type="entry name" value="RIBOSOMALS17"/>
</dbReference>
<accession>A0A4P2R5B5</accession>
<comment type="function">
    <text evidence="6">One of the primary rRNA binding proteins, it binds specifically to the 5'-end of 16S ribosomal RNA.</text>
</comment>
<gene>
    <name evidence="6 9" type="primary">rpsQ</name>
    <name evidence="9" type="ORF">SOCE836_094250</name>
</gene>
<dbReference type="PANTHER" id="PTHR10744">
    <property type="entry name" value="40S RIBOSOMAL PROTEIN S11 FAMILY MEMBER"/>
    <property type="match status" value="1"/>
</dbReference>
<sequence>MATKKKAENQQPVAAAPELAAAAPAQAETEAKAHGFRRKLVGKVTSDKMDKTVTVEVIRNALDPVYKKYVRQRERYKAHDETNQYKVGDRVEITEHRPISRDKRWLVTKLVARPVEE</sequence>
<evidence type="ECO:0000256" key="8">
    <source>
        <dbReference type="SAM" id="MobiDB-lite"/>
    </source>
</evidence>
<evidence type="ECO:0000256" key="6">
    <source>
        <dbReference type="HAMAP-Rule" id="MF_01345"/>
    </source>
</evidence>
<feature type="region of interest" description="Disordered" evidence="8">
    <location>
        <begin position="1"/>
        <end position="35"/>
    </location>
</feature>
<dbReference type="HAMAP" id="MF_01345_B">
    <property type="entry name" value="Ribosomal_uS17_B"/>
    <property type="match status" value="1"/>
</dbReference>
<dbReference type="NCBIfam" id="NF004123">
    <property type="entry name" value="PRK05610.1"/>
    <property type="match status" value="1"/>
</dbReference>